<comment type="caution">
    <text evidence="2">The sequence shown here is derived from an EMBL/GenBank/DDBJ whole genome shotgun (WGS) entry which is preliminary data.</text>
</comment>
<keyword evidence="1" id="KW-0812">Transmembrane</keyword>
<dbReference type="EMBL" id="JAUSQZ010000001">
    <property type="protein sequence ID" value="MDP9829495.1"/>
    <property type="molecule type" value="Genomic_DNA"/>
</dbReference>
<feature type="transmembrane region" description="Helical" evidence="1">
    <location>
        <begin position="6"/>
        <end position="39"/>
    </location>
</feature>
<reference evidence="2 3" key="1">
    <citation type="submission" date="2023-07" db="EMBL/GenBank/DDBJ databases">
        <title>Sequencing the genomes of 1000 actinobacteria strains.</title>
        <authorList>
            <person name="Klenk H.-P."/>
        </authorList>
    </citation>
    <scope>NUCLEOTIDE SEQUENCE [LARGE SCALE GENOMIC DNA]</scope>
    <source>
        <strain evidence="2 3">DSM 44388</strain>
    </source>
</reference>
<dbReference type="Proteomes" id="UP001235712">
    <property type="component" value="Unassembled WGS sequence"/>
</dbReference>
<dbReference type="Pfam" id="PF10031">
    <property type="entry name" value="DUF2273"/>
    <property type="match status" value="1"/>
</dbReference>
<keyword evidence="1" id="KW-0472">Membrane</keyword>
<evidence type="ECO:0000256" key="1">
    <source>
        <dbReference type="SAM" id="Phobius"/>
    </source>
</evidence>
<name>A0ABT9P9X3_9ACTN</name>
<proteinExistence type="predicted"/>
<keyword evidence="1" id="KW-1133">Transmembrane helix</keyword>
<keyword evidence="3" id="KW-1185">Reference proteome</keyword>
<evidence type="ECO:0000313" key="2">
    <source>
        <dbReference type="EMBL" id="MDP9829495.1"/>
    </source>
</evidence>
<gene>
    <name evidence="2" type="ORF">J2S57_005244</name>
</gene>
<dbReference type="RefSeq" id="WP_307247718.1">
    <property type="nucleotide sequence ID" value="NZ_JAUSQZ010000001.1"/>
</dbReference>
<dbReference type="InterPro" id="IPR018730">
    <property type="entry name" value="DUF2273"/>
</dbReference>
<accession>A0ABT9P9X3</accession>
<sequence length="59" mass="6152">MATSTIGLLAGLLLGVAAATGGFWGFLIAVVLGVAGYLVGGQYDREFDLNQLLPGRRRD</sequence>
<organism evidence="2 3">
    <name type="scientific">Kineosporia succinea</name>
    <dbReference type="NCBI Taxonomy" id="84632"/>
    <lineage>
        <taxon>Bacteria</taxon>
        <taxon>Bacillati</taxon>
        <taxon>Actinomycetota</taxon>
        <taxon>Actinomycetes</taxon>
        <taxon>Kineosporiales</taxon>
        <taxon>Kineosporiaceae</taxon>
        <taxon>Kineosporia</taxon>
    </lineage>
</organism>
<evidence type="ECO:0000313" key="3">
    <source>
        <dbReference type="Proteomes" id="UP001235712"/>
    </source>
</evidence>
<protein>
    <submittedName>
        <fullName evidence="2">Membrane protein</fullName>
    </submittedName>
</protein>